<feature type="domain" description="Polysaccharide export protein N-terminal" evidence="3">
    <location>
        <begin position="144"/>
        <end position="220"/>
    </location>
</feature>
<dbReference type="EMBL" id="CP117167">
    <property type="protein sequence ID" value="WCT14905.1"/>
    <property type="molecule type" value="Genomic_DNA"/>
</dbReference>
<feature type="domain" description="Soluble ligand binding" evidence="4">
    <location>
        <begin position="229"/>
        <end position="274"/>
    </location>
</feature>
<dbReference type="InterPro" id="IPR003715">
    <property type="entry name" value="Poly_export_N"/>
</dbReference>
<dbReference type="PANTHER" id="PTHR33619:SF3">
    <property type="entry name" value="POLYSACCHARIDE EXPORT PROTEIN GFCE-RELATED"/>
    <property type="match status" value="1"/>
</dbReference>
<keyword evidence="2" id="KW-1133">Transmembrane helix</keyword>
<keyword evidence="2" id="KW-0812">Transmembrane</keyword>
<feature type="domain" description="Soluble ligand binding" evidence="4">
    <location>
        <begin position="582"/>
        <end position="619"/>
    </location>
</feature>
<proteinExistence type="predicted"/>
<evidence type="ECO:0000256" key="2">
    <source>
        <dbReference type="SAM" id="Phobius"/>
    </source>
</evidence>
<dbReference type="Pfam" id="PF10531">
    <property type="entry name" value="SLBB"/>
    <property type="match status" value="5"/>
</dbReference>
<feature type="domain" description="Soluble ligand binding" evidence="4">
    <location>
        <begin position="394"/>
        <end position="443"/>
    </location>
</feature>
<dbReference type="PANTHER" id="PTHR33619">
    <property type="entry name" value="POLYSACCHARIDE EXPORT PROTEIN GFCE-RELATED"/>
    <property type="match status" value="1"/>
</dbReference>
<keyword evidence="6" id="KW-1185">Reference proteome</keyword>
<dbReference type="Pfam" id="PF02563">
    <property type="entry name" value="Poly_export"/>
    <property type="match status" value="1"/>
</dbReference>
<protein>
    <submittedName>
        <fullName evidence="5">SLBB domain-containing protein</fullName>
    </submittedName>
</protein>
<feature type="domain" description="Soluble ligand binding" evidence="4">
    <location>
        <begin position="311"/>
        <end position="356"/>
    </location>
</feature>
<sequence>MKYFLRSLLPILFISVLLFSGDVSGQSISQSLSTVNVEQLSDAQINKIIADANNTGQDVTTYLQSKGVTGTQLQKFQSRLKVASDAKFGTGQDSTTGEGTRKLNYQKDTSTAAGTISRSGIRIFGADLFNGKNVSFEPNLRLATPVNYILGPDDQIVINVYGQSLVDWHLVVSPDGNINIPGVGIVSVSGLTIQQATAVIKRRLAAKNYLIGKGTNVNVSLGNIRSIKVIVVGEVTRPGTYTLPSLATAFNALYESGGPNENGSFRQIEIIRDNRVIKRLDIYDFLLKADQKDNISLRDQDIIRVPTYRIRVQMAGQVKRPAIFEVLPGETLQDVINFAGGFTDLAYTSKIKVLQIDNQERKISDIIENDYKNYIPLRGDRYTVDAILERYQNRVTISGAVFRPGDYELSRGLTLTQLIANAAGLKEDAYLTRGYINRLRSDNTTESIAFDLNAIHAKTAADITLSREDSVTIPSLFDLRDRYLVSIKGEVRKPGDFSYGENLTVESLIEKAGGFTQGASAKRVQVARRITTGDPMNLNSPVSQVFTIDVTDPLSLSTANFVLKPFDIVSVFSLPGFERLRVVKVEGEVLYPGSYTITKKDEKISDIIARAGGLIASSDASGGTLKRTNAAILGVDKFKVDTIALEKERVQRLRSLQQNVNGTSIISDDQLRNDYVGIDLEKIISNPGSKTDLLVEDGDLIRVPKQQQVVRVNGEVLYPSVVVFSSSKSFKDYVINAGGFSSSALKRGAYVVYPNGTVKGSRKFLIFTTRPDVKPGSEIFVPKALDKPKISLAEILGIGGTLASIAAIIIGFANLAK</sequence>
<gene>
    <name evidence="5" type="ORF">PQO05_13260</name>
</gene>
<evidence type="ECO:0000256" key="1">
    <source>
        <dbReference type="ARBA" id="ARBA00022729"/>
    </source>
</evidence>
<feature type="domain" description="Soluble ligand binding" evidence="4">
    <location>
        <begin position="485"/>
        <end position="536"/>
    </location>
</feature>
<keyword evidence="1" id="KW-0732">Signal</keyword>
<dbReference type="InterPro" id="IPR019554">
    <property type="entry name" value="Soluble_ligand-bd"/>
</dbReference>
<dbReference type="RefSeq" id="WP_273633398.1">
    <property type="nucleotide sequence ID" value="NZ_CP117167.1"/>
</dbReference>
<evidence type="ECO:0000313" key="6">
    <source>
        <dbReference type="Proteomes" id="UP001216139"/>
    </source>
</evidence>
<name>A0ABY7TFY6_9SPHI</name>
<dbReference type="Proteomes" id="UP001216139">
    <property type="component" value="Chromosome"/>
</dbReference>
<feature type="transmembrane region" description="Helical" evidence="2">
    <location>
        <begin position="795"/>
        <end position="816"/>
    </location>
</feature>
<evidence type="ECO:0000313" key="5">
    <source>
        <dbReference type="EMBL" id="WCT14905.1"/>
    </source>
</evidence>
<accession>A0ABY7TFY6</accession>
<dbReference type="Gene3D" id="3.10.560.10">
    <property type="entry name" value="Outer membrane lipoprotein wza domain like"/>
    <property type="match status" value="6"/>
</dbReference>
<reference evidence="5 6" key="1">
    <citation type="submission" date="2023-02" db="EMBL/GenBank/DDBJ databases">
        <title>Genome sequence of Mucilaginibacter jinjuensis strain KACC 16571.</title>
        <authorList>
            <person name="Kim S."/>
            <person name="Heo J."/>
            <person name="Kwon S.-W."/>
        </authorList>
    </citation>
    <scope>NUCLEOTIDE SEQUENCE [LARGE SCALE GENOMIC DNA]</scope>
    <source>
        <strain evidence="5 6">KACC 16571</strain>
    </source>
</reference>
<dbReference type="InterPro" id="IPR049712">
    <property type="entry name" value="Poly_export"/>
</dbReference>
<evidence type="ECO:0000259" key="4">
    <source>
        <dbReference type="Pfam" id="PF10531"/>
    </source>
</evidence>
<keyword evidence="2" id="KW-0472">Membrane</keyword>
<evidence type="ECO:0000259" key="3">
    <source>
        <dbReference type="Pfam" id="PF02563"/>
    </source>
</evidence>
<organism evidence="5 6">
    <name type="scientific">Mucilaginibacter jinjuensis</name>
    <dbReference type="NCBI Taxonomy" id="1176721"/>
    <lineage>
        <taxon>Bacteria</taxon>
        <taxon>Pseudomonadati</taxon>
        <taxon>Bacteroidota</taxon>
        <taxon>Sphingobacteriia</taxon>
        <taxon>Sphingobacteriales</taxon>
        <taxon>Sphingobacteriaceae</taxon>
        <taxon>Mucilaginibacter</taxon>
    </lineage>
</organism>